<dbReference type="SMART" id="SM00155">
    <property type="entry name" value="PLDc"/>
    <property type="match status" value="2"/>
</dbReference>
<feature type="active site" evidence="12">
    <location>
        <position position="415"/>
    </location>
</feature>
<dbReference type="InterPro" id="IPR027379">
    <property type="entry name" value="CLS_N"/>
</dbReference>
<organism evidence="15 16">
    <name type="scientific">Zobellia barbeyronii</name>
    <dbReference type="NCBI Taxonomy" id="2748009"/>
    <lineage>
        <taxon>Bacteria</taxon>
        <taxon>Pseudomonadati</taxon>
        <taxon>Bacteroidota</taxon>
        <taxon>Flavobacteriia</taxon>
        <taxon>Flavobacteriales</taxon>
        <taxon>Flavobacteriaceae</taxon>
        <taxon>Zobellia</taxon>
    </lineage>
</organism>
<feature type="active site" evidence="12">
    <location>
        <position position="410"/>
    </location>
</feature>
<feature type="active site" evidence="12">
    <location>
        <position position="236"/>
    </location>
</feature>
<keyword evidence="9 12" id="KW-0472">Membrane</keyword>
<keyword evidence="16" id="KW-1185">Reference proteome</keyword>
<gene>
    <name evidence="15" type="primary">cls</name>
    <name evidence="15" type="ORF">HW347_07380</name>
</gene>
<comment type="caution">
    <text evidence="15">The sequence shown here is derived from an EMBL/GenBank/DDBJ whole genome shotgun (WGS) entry which is preliminary data.</text>
</comment>
<dbReference type="NCBIfam" id="TIGR04265">
    <property type="entry name" value="bac_cardiolipin"/>
    <property type="match status" value="1"/>
</dbReference>
<evidence type="ECO:0000256" key="13">
    <source>
        <dbReference type="NCBIfam" id="TIGR04265"/>
    </source>
</evidence>
<name>A0ABS5WCJ3_9FLAO</name>
<dbReference type="Gene3D" id="3.30.870.10">
    <property type="entry name" value="Endonuclease Chain A"/>
    <property type="match status" value="2"/>
</dbReference>
<dbReference type="InterPro" id="IPR025202">
    <property type="entry name" value="PLD-like_dom"/>
</dbReference>
<keyword evidence="4 12" id="KW-0808">Transferase</keyword>
<dbReference type="InterPro" id="IPR022924">
    <property type="entry name" value="Cardiolipin_synthase"/>
</dbReference>
<evidence type="ECO:0000256" key="7">
    <source>
        <dbReference type="ARBA" id="ARBA00022989"/>
    </source>
</evidence>
<dbReference type="CDD" id="cd09110">
    <property type="entry name" value="PLDc_CLS_1"/>
    <property type="match status" value="1"/>
</dbReference>
<feature type="domain" description="PLD phosphodiesterase" evidence="14">
    <location>
        <begin position="403"/>
        <end position="430"/>
    </location>
</feature>
<proteinExistence type="inferred from homology"/>
<keyword evidence="10 12" id="KW-0594">Phospholipid biosynthesis</keyword>
<comment type="subcellular location">
    <subcellularLocation>
        <location evidence="1 12">Cell membrane</location>
        <topology evidence="1 12">Multi-pass membrane protein</topology>
    </subcellularLocation>
</comment>
<dbReference type="EMBL" id="JACATN010000002">
    <property type="protein sequence ID" value="MBT2161082.1"/>
    <property type="molecule type" value="Genomic_DNA"/>
</dbReference>
<dbReference type="InterPro" id="IPR030874">
    <property type="entry name" value="Cardiolipin_synth_Firmi"/>
</dbReference>
<comment type="function">
    <text evidence="12">Catalyzes the reversible phosphatidyl group transfer from one phosphatidylglycerol molecule to another to form cardiolipin (CL) (diphosphatidylglycerol) and glycerol.</text>
</comment>
<dbReference type="Proteomes" id="UP000740413">
    <property type="component" value="Unassembled WGS sequence"/>
</dbReference>
<keyword evidence="7 12" id="KW-1133">Transmembrane helix</keyword>
<evidence type="ECO:0000256" key="10">
    <source>
        <dbReference type="ARBA" id="ARBA00023209"/>
    </source>
</evidence>
<evidence type="ECO:0000259" key="14">
    <source>
        <dbReference type="PROSITE" id="PS50035"/>
    </source>
</evidence>
<evidence type="ECO:0000256" key="2">
    <source>
        <dbReference type="ARBA" id="ARBA00022475"/>
    </source>
</evidence>
<evidence type="ECO:0000256" key="5">
    <source>
        <dbReference type="ARBA" id="ARBA00022692"/>
    </source>
</evidence>
<dbReference type="SUPFAM" id="SSF56024">
    <property type="entry name" value="Phospholipase D/nuclease"/>
    <property type="match status" value="2"/>
</dbReference>
<feature type="transmembrane region" description="Helical" evidence="12">
    <location>
        <begin position="12"/>
        <end position="32"/>
    </location>
</feature>
<feature type="active site" evidence="12">
    <location>
        <position position="229"/>
    </location>
</feature>
<feature type="active site" evidence="12">
    <location>
        <position position="408"/>
    </location>
</feature>
<dbReference type="PROSITE" id="PS50035">
    <property type="entry name" value="PLD"/>
    <property type="match status" value="2"/>
</dbReference>
<evidence type="ECO:0000256" key="1">
    <source>
        <dbReference type="ARBA" id="ARBA00004651"/>
    </source>
</evidence>
<reference evidence="15 16" key="1">
    <citation type="submission" date="2020-06" db="EMBL/GenBank/DDBJ databases">
        <authorList>
            <person name="Isaeva M.P."/>
            <person name="Chernysheva N.Y."/>
        </authorList>
    </citation>
    <scope>NUCLEOTIDE SEQUENCE [LARGE SCALE GENOMIC DNA]</scope>
    <source>
        <strain evidence="15 16">KMM 6746</strain>
    </source>
</reference>
<evidence type="ECO:0000313" key="16">
    <source>
        <dbReference type="Proteomes" id="UP000740413"/>
    </source>
</evidence>
<reference evidence="16" key="2">
    <citation type="submission" date="2023-07" db="EMBL/GenBank/DDBJ databases">
        <title>Zobellia barbeyronii sp. nov., a new marine flavobacterium, isolated from green and red algae.</title>
        <authorList>
            <person name="Nedashkovskaya O.I."/>
            <person name="Otstavnykh N."/>
            <person name="Zhukova N."/>
            <person name="Guzev K."/>
            <person name="Chausova V."/>
            <person name="Tekutyeva L."/>
            <person name="Mikhailov V."/>
            <person name="Isaeva M."/>
        </authorList>
    </citation>
    <scope>NUCLEOTIDE SEQUENCE [LARGE SCALE GENOMIC DNA]</scope>
    <source>
        <strain evidence="16">KMM 6746</strain>
    </source>
</reference>
<accession>A0ABS5WCJ3</accession>
<keyword evidence="6" id="KW-0677">Repeat</keyword>
<feature type="active site" evidence="12">
    <location>
        <position position="231"/>
    </location>
</feature>
<dbReference type="EC" id="2.7.8.-" evidence="12 13"/>
<keyword evidence="8 12" id="KW-0443">Lipid metabolism</keyword>
<dbReference type="PANTHER" id="PTHR21248">
    <property type="entry name" value="CARDIOLIPIN SYNTHASE"/>
    <property type="match status" value="1"/>
</dbReference>
<dbReference type="PANTHER" id="PTHR21248:SF20">
    <property type="entry name" value="CARDIOLIPIN SYNTHASE YWIE-RELATED"/>
    <property type="match status" value="1"/>
</dbReference>
<sequence length="490" mass="56625">MDTALQLFNDNLWLILLTINYGLVIVLSFFILLKNKNPVKTLSFLFALAVLPFLGLIVYYLFGQDYRKSKIFEKKYFLDNKKIMEWRANFKLDCEEREDFEETYGEGIFKVYKLLKNNEKAVLTFDNNVEVLINGEEKFKRLFEDLRNAESHIHIEYFVLFSDELGNKIIEILMEKAKAGVKVRLVYDDVGSKIARSVKHKMTKSGIEHYAFMPVIFSNSTGKLNYRDHRKIVVIDGKVGYVGGINMAKRYDNSYDNPRYWRDTHLRLQGAAVGSLQSSFLLNWNFASHNEVEIEKSFFPKSKPEMNQPVAVQIAASGPDTDWANIMEAIFCAISSAKERIYITSPYFMPNDAILTALATAARSGIDVRVIVPYESDSWAAQYAGDSYIEYCLESGIKIYRYTKGFIHAKTMVIDDLFSTVGTANLDYRSFSINFEINAMLYNKEINLKLAATFLDDLKECEEVELERWQNRGLRRKLKESFSRLWAPLL</sequence>
<evidence type="ECO:0000256" key="8">
    <source>
        <dbReference type="ARBA" id="ARBA00023098"/>
    </source>
</evidence>
<keyword evidence="5 12" id="KW-0812">Transmembrane</keyword>
<dbReference type="Pfam" id="PF13091">
    <property type="entry name" value="PLDc_2"/>
    <property type="match status" value="2"/>
</dbReference>
<keyword evidence="3 12" id="KW-0444">Lipid biosynthesis</keyword>
<evidence type="ECO:0000256" key="4">
    <source>
        <dbReference type="ARBA" id="ARBA00022679"/>
    </source>
</evidence>
<comment type="catalytic activity">
    <reaction evidence="12">
        <text>2 a 1,2-diacyl-sn-glycero-3-phospho-(1'-sn-glycerol) = a cardiolipin + glycerol</text>
        <dbReference type="Rhea" id="RHEA:31451"/>
        <dbReference type="ChEBI" id="CHEBI:17754"/>
        <dbReference type="ChEBI" id="CHEBI:62237"/>
        <dbReference type="ChEBI" id="CHEBI:64716"/>
    </reaction>
</comment>
<protein>
    <recommendedName>
        <fullName evidence="12 13">Cardiolipin synthase</fullName>
        <shortName evidence="12">CL synthase</shortName>
        <ecNumber evidence="12 13">2.7.8.-</ecNumber>
    </recommendedName>
</protein>
<keyword evidence="11 12" id="KW-1208">Phospholipid metabolism</keyword>
<feature type="domain" description="PLD phosphodiesterase" evidence="14">
    <location>
        <begin position="224"/>
        <end position="251"/>
    </location>
</feature>
<feature type="transmembrane region" description="Helical" evidence="12">
    <location>
        <begin position="44"/>
        <end position="62"/>
    </location>
</feature>
<dbReference type="Pfam" id="PF13396">
    <property type="entry name" value="PLDc_N"/>
    <property type="match status" value="1"/>
</dbReference>
<evidence type="ECO:0000313" key="15">
    <source>
        <dbReference type="EMBL" id="MBT2161082.1"/>
    </source>
</evidence>
<comment type="similarity">
    <text evidence="12">Belongs to the phospholipase D family. Cardiolipin synthase subfamily.</text>
</comment>
<dbReference type="HAMAP" id="MF_01916">
    <property type="entry name" value="Cardiolipin_synth_Cls"/>
    <property type="match status" value="1"/>
</dbReference>
<evidence type="ECO:0000256" key="9">
    <source>
        <dbReference type="ARBA" id="ARBA00023136"/>
    </source>
</evidence>
<dbReference type="InterPro" id="IPR001736">
    <property type="entry name" value="PLipase_D/transphosphatidylase"/>
</dbReference>
<dbReference type="CDD" id="cd09112">
    <property type="entry name" value="PLDc_CLS_2"/>
    <property type="match status" value="1"/>
</dbReference>
<dbReference type="RefSeq" id="WP_214611247.1">
    <property type="nucleotide sequence ID" value="NZ_JACATN010000002.1"/>
</dbReference>
<evidence type="ECO:0000256" key="11">
    <source>
        <dbReference type="ARBA" id="ARBA00023264"/>
    </source>
</evidence>
<evidence type="ECO:0000256" key="6">
    <source>
        <dbReference type="ARBA" id="ARBA00022737"/>
    </source>
</evidence>
<evidence type="ECO:0000256" key="12">
    <source>
        <dbReference type="HAMAP-Rule" id="MF_01916"/>
    </source>
</evidence>
<evidence type="ECO:0000256" key="3">
    <source>
        <dbReference type="ARBA" id="ARBA00022516"/>
    </source>
</evidence>
<keyword evidence="2 12" id="KW-1003">Cell membrane</keyword>